<dbReference type="PANTHER" id="PTHR14150">
    <property type="entry name" value="U3 SMALL NUCLEOLAR RNA-ASSOCIATED PROTEIN 14"/>
    <property type="match status" value="1"/>
</dbReference>
<dbReference type="EMBL" id="CAJFDI010000001">
    <property type="protein sequence ID" value="CAD5209415.1"/>
    <property type="molecule type" value="Genomic_DNA"/>
</dbReference>
<dbReference type="PANTHER" id="PTHR14150:SF12">
    <property type="entry name" value="U3 SMALL NUCLEOLAR RNA-ASSOCIATED PROTEIN 14 HOMOLOG A"/>
    <property type="match status" value="1"/>
</dbReference>
<dbReference type="OrthoDB" id="277439at2759"/>
<dbReference type="GO" id="GO:0006364">
    <property type="term" value="P:rRNA processing"/>
    <property type="evidence" value="ECO:0007669"/>
    <property type="project" value="InterPro"/>
</dbReference>
<dbReference type="Proteomes" id="UP000095284">
    <property type="component" value="Unplaced"/>
</dbReference>
<dbReference type="AlphaFoldDB" id="A0A1I7SDQ0"/>
<evidence type="ECO:0000313" key="9">
    <source>
        <dbReference type="WBParaSite" id="BXY_1115700.1"/>
    </source>
</evidence>
<reference evidence="9" key="1">
    <citation type="submission" date="2016-11" db="UniProtKB">
        <authorList>
            <consortium name="WormBaseParasite"/>
        </authorList>
    </citation>
    <scope>IDENTIFICATION</scope>
</reference>
<dbReference type="Proteomes" id="UP000659654">
    <property type="component" value="Unassembled WGS sequence"/>
</dbReference>
<comment type="similarity">
    <text evidence="2">Belongs to the UTP14 family.</text>
</comment>
<proteinExistence type="inferred from homology"/>
<dbReference type="WBParaSite" id="BXY_1115700.1">
    <property type="protein sequence ID" value="BXY_1115700.1"/>
    <property type="gene ID" value="BXY_1115700"/>
</dbReference>
<evidence type="ECO:0000256" key="3">
    <source>
        <dbReference type="ARBA" id="ARBA00022553"/>
    </source>
</evidence>
<keyword evidence="8" id="KW-1185">Reference proteome</keyword>
<feature type="region of interest" description="Disordered" evidence="5">
    <location>
        <begin position="74"/>
        <end position="93"/>
    </location>
</feature>
<organism evidence="7 9">
    <name type="scientific">Bursaphelenchus xylophilus</name>
    <name type="common">Pinewood nematode worm</name>
    <name type="synonym">Aphelenchoides xylophilus</name>
    <dbReference type="NCBI Taxonomy" id="6326"/>
    <lineage>
        <taxon>Eukaryota</taxon>
        <taxon>Metazoa</taxon>
        <taxon>Ecdysozoa</taxon>
        <taxon>Nematoda</taxon>
        <taxon>Chromadorea</taxon>
        <taxon>Rhabditida</taxon>
        <taxon>Tylenchina</taxon>
        <taxon>Tylenchomorpha</taxon>
        <taxon>Aphelenchoidea</taxon>
        <taxon>Aphelenchoididae</taxon>
        <taxon>Bursaphelenchus</taxon>
    </lineage>
</organism>
<keyword evidence="4" id="KW-0539">Nucleus</keyword>
<dbReference type="InterPro" id="IPR006709">
    <property type="entry name" value="SSU_processome_Utp14"/>
</dbReference>
<evidence type="ECO:0000313" key="6">
    <source>
        <dbReference type="EMBL" id="CAD5209415.1"/>
    </source>
</evidence>
<dbReference type="Pfam" id="PF04615">
    <property type="entry name" value="Utp14"/>
    <property type="match status" value="2"/>
</dbReference>
<evidence type="ECO:0000256" key="4">
    <source>
        <dbReference type="ARBA" id="ARBA00023242"/>
    </source>
</evidence>
<reference evidence="6" key="2">
    <citation type="submission" date="2020-09" db="EMBL/GenBank/DDBJ databases">
        <authorList>
            <person name="Kikuchi T."/>
        </authorList>
    </citation>
    <scope>NUCLEOTIDE SEQUENCE</scope>
    <source>
        <strain evidence="6">Ka4C1</strain>
    </source>
</reference>
<evidence type="ECO:0000313" key="8">
    <source>
        <dbReference type="Proteomes" id="UP000659654"/>
    </source>
</evidence>
<evidence type="ECO:0000256" key="5">
    <source>
        <dbReference type="SAM" id="MobiDB-lite"/>
    </source>
</evidence>
<dbReference type="EMBL" id="CAJFCV020000001">
    <property type="protein sequence ID" value="CAG9084447.1"/>
    <property type="molecule type" value="Genomic_DNA"/>
</dbReference>
<protein>
    <submittedName>
        <fullName evidence="6">(pine wood nematode) hypothetical protein</fullName>
    </submittedName>
</protein>
<gene>
    <name evidence="6" type="ORF">BXYJ_LOCUS1431</name>
</gene>
<comment type="subcellular location">
    <subcellularLocation>
        <location evidence="1">Nucleus</location>
        <location evidence="1">Nucleolus</location>
    </subcellularLocation>
</comment>
<dbReference type="GO" id="GO:0032040">
    <property type="term" value="C:small-subunit processome"/>
    <property type="evidence" value="ECO:0007669"/>
    <property type="project" value="InterPro"/>
</dbReference>
<evidence type="ECO:0000313" key="7">
    <source>
        <dbReference type="Proteomes" id="UP000095284"/>
    </source>
</evidence>
<dbReference type="eggNOG" id="KOG2172">
    <property type="taxonomic scope" value="Eukaryota"/>
</dbReference>
<name>A0A1I7SDQ0_BURXY</name>
<dbReference type="SMR" id="A0A1I7SDQ0"/>
<accession>A0A1I7SDQ0</accession>
<evidence type="ECO:0000256" key="1">
    <source>
        <dbReference type="ARBA" id="ARBA00004604"/>
    </source>
</evidence>
<dbReference type="Proteomes" id="UP000582659">
    <property type="component" value="Unassembled WGS sequence"/>
</dbReference>
<sequence length="551" mass="62988">MSDDEIWDVDHGLLVADIKNVVDGKGKKSILKTKVVKKKKSVEGSVILSDLAGAITSTKNVTNLKENLGLITPSEEKEKKTKRKSSKLSVPLHRQEQTRVQSKIAYSDVRKQLRTWDPVVQSNRAAEQLKFPLGAPETFYNEPVAEKTKSFKPRTSLELRLADALGQSNNKLDADELYTEDEKTLLKALSLKDAKERTAKLQKIRAVMSFRAAKHARDAKIKSKTYHRLRKKEQRKKVIKEIEDLLATNPDAAKEKLKELEVDRAYERATLKHRSTNKWSVQLRQYAARNPQMQQLISEHLNIGREFKKRHGMEVEEESSDDESDATKQLTKTEIINLAVDQVERDGKSNPWSKNSSIRATKATEPVEIDLQTGDVLQLEDVDNEVLNDEFLANAFDGENVVADFEKEKEDECEKTKESVKDDRLFGWGDWTGEGIDRNQEMERKQRFVKRPNKRRRVDQDNAQLIVRGSGDSEFQKLQPSDVPFPFTAVQDFEAVIRQPLGRDWNTSLSHKNLVKKAVVTKAGRIINPIKKEDLRPNDELPENEIDEIFG</sequence>
<evidence type="ECO:0000256" key="2">
    <source>
        <dbReference type="ARBA" id="ARBA00007774"/>
    </source>
</evidence>
<keyword evidence="3" id="KW-0597">Phosphoprotein</keyword>